<evidence type="ECO:0000259" key="2">
    <source>
        <dbReference type="Pfam" id="PF01609"/>
    </source>
</evidence>
<comment type="caution">
    <text evidence="3">The sequence shown here is derived from an EMBL/GenBank/DDBJ whole genome shotgun (WGS) entry which is preliminary data.</text>
</comment>
<evidence type="ECO:0000313" key="3">
    <source>
        <dbReference type="EMBL" id="CAI8029041.1"/>
    </source>
</evidence>
<protein>
    <submittedName>
        <fullName evidence="3">H repeat-associated putative transposase YdcC</fullName>
    </submittedName>
</protein>
<proteinExistence type="predicted"/>
<dbReference type="Pfam" id="PF01609">
    <property type="entry name" value="DDE_Tnp_1"/>
    <property type="match status" value="1"/>
</dbReference>
<feature type="region of interest" description="Disordered" evidence="1">
    <location>
        <begin position="60"/>
        <end position="81"/>
    </location>
</feature>
<gene>
    <name evidence="3" type="ORF">GBAR_LOCUS16522</name>
</gene>
<dbReference type="GO" id="GO:0003677">
    <property type="term" value="F:DNA binding"/>
    <property type="evidence" value="ECO:0007669"/>
    <property type="project" value="InterPro"/>
</dbReference>
<dbReference type="EMBL" id="CASHTH010002375">
    <property type="protein sequence ID" value="CAI8029041.1"/>
    <property type="molecule type" value="Genomic_DNA"/>
</dbReference>
<dbReference type="GO" id="GO:0004803">
    <property type="term" value="F:transposase activity"/>
    <property type="evidence" value="ECO:0007669"/>
    <property type="project" value="InterPro"/>
</dbReference>
<dbReference type="InterPro" id="IPR051698">
    <property type="entry name" value="Transposase_11-like"/>
</dbReference>
<sequence length="81" mass="8509">MTLGQVRTAEKSNEITAIPQLLDLLDLHGCIVTIDAMGCQREIAQQITDGGANYVLAVKENQGSTPRGHPRPVRGGGGVGL</sequence>
<dbReference type="InterPro" id="IPR002559">
    <property type="entry name" value="Transposase_11"/>
</dbReference>
<dbReference type="InterPro" id="IPR047647">
    <property type="entry name" value="ISAs1_transpos"/>
</dbReference>
<feature type="domain" description="Transposase IS4-like" evidence="2">
    <location>
        <begin position="3"/>
        <end position="63"/>
    </location>
</feature>
<dbReference type="AlphaFoldDB" id="A0AA35SI06"/>
<name>A0AA35SI06_GEOBA</name>
<reference evidence="3" key="1">
    <citation type="submission" date="2023-03" db="EMBL/GenBank/DDBJ databases">
        <authorList>
            <person name="Steffen K."/>
            <person name="Cardenas P."/>
        </authorList>
    </citation>
    <scope>NUCLEOTIDE SEQUENCE</scope>
</reference>
<keyword evidence="4" id="KW-1185">Reference proteome</keyword>
<accession>A0AA35SI06</accession>
<dbReference type="Proteomes" id="UP001174909">
    <property type="component" value="Unassembled WGS sequence"/>
</dbReference>
<evidence type="ECO:0000256" key="1">
    <source>
        <dbReference type="SAM" id="MobiDB-lite"/>
    </source>
</evidence>
<evidence type="ECO:0000313" key="4">
    <source>
        <dbReference type="Proteomes" id="UP001174909"/>
    </source>
</evidence>
<dbReference type="PANTHER" id="PTHR30298:SF0">
    <property type="entry name" value="PROTEIN YBFL-RELATED"/>
    <property type="match status" value="1"/>
</dbReference>
<dbReference type="NCBIfam" id="NF033564">
    <property type="entry name" value="transpos_ISAs1"/>
    <property type="match status" value="1"/>
</dbReference>
<organism evidence="3 4">
    <name type="scientific">Geodia barretti</name>
    <name type="common">Barrett's horny sponge</name>
    <dbReference type="NCBI Taxonomy" id="519541"/>
    <lineage>
        <taxon>Eukaryota</taxon>
        <taxon>Metazoa</taxon>
        <taxon>Porifera</taxon>
        <taxon>Demospongiae</taxon>
        <taxon>Heteroscleromorpha</taxon>
        <taxon>Tetractinellida</taxon>
        <taxon>Astrophorina</taxon>
        <taxon>Geodiidae</taxon>
        <taxon>Geodia</taxon>
    </lineage>
</organism>
<dbReference type="GO" id="GO:0006313">
    <property type="term" value="P:DNA transposition"/>
    <property type="evidence" value="ECO:0007669"/>
    <property type="project" value="InterPro"/>
</dbReference>
<dbReference type="PANTHER" id="PTHR30298">
    <property type="entry name" value="H REPEAT-ASSOCIATED PREDICTED TRANSPOSASE"/>
    <property type="match status" value="1"/>
</dbReference>